<evidence type="ECO:0000256" key="1">
    <source>
        <dbReference type="SAM" id="Phobius"/>
    </source>
</evidence>
<organism evidence="2 3">
    <name type="scientific">Leptosia nina</name>
    <dbReference type="NCBI Taxonomy" id="320188"/>
    <lineage>
        <taxon>Eukaryota</taxon>
        <taxon>Metazoa</taxon>
        <taxon>Ecdysozoa</taxon>
        <taxon>Arthropoda</taxon>
        <taxon>Hexapoda</taxon>
        <taxon>Insecta</taxon>
        <taxon>Pterygota</taxon>
        <taxon>Neoptera</taxon>
        <taxon>Endopterygota</taxon>
        <taxon>Lepidoptera</taxon>
        <taxon>Glossata</taxon>
        <taxon>Ditrysia</taxon>
        <taxon>Papilionoidea</taxon>
        <taxon>Pieridae</taxon>
        <taxon>Pierinae</taxon>
        <taxon>Leptosia</taxon>
    </lineage>
</organism>
<dbReference type="AlphaFoldDB" id="A0AAV1JG09"/>
<sequence length="457" mass="51360">MDNAAGGGPRGPAGRHRLRYGSLALGAFLTMHCRVTASALTGGFFLFILFLVTATAGLANPLRHFEVYLGQWSISGPGRAFRILPILDESVLIPPSNFVNRLWSTNQNFRKIALLLGPYCQVLVLLPPRRLLVVHLVEPFVPIGIGIAICINTLVRAINCCTIAAISAIYVVYSVSDSQLPFTYCRDFELKPYDPILKDISSFTLRESRFLLATGDLNDDYYEKSNEEHTSASDYDWRNLSLFRYRYPKDIVRKETYQIQMCKEEYPSGYPTLFSTPAYNFFYVEVVSFRSEYSFGQFNLPLVLSIVVVWTLLWLLLVCERISHGRLIWNNMYTWLLAVPWIWSLLLLVTAFVHLASMPKSLRIYRIGVKEIIAGIADALEIALYIHSASAGTELIHGKGLNHYASGHIDPHLNGENVWHSGLLLLLTGLNSGGAAVCALVDYIQPNTKAVYNMYES</sequence>
<feature type="transmembrane region" description="Helical" evidence="1">
    <location>
        <begin position="298"/>
        <end position="317"/>
    </location>
</feature>
<gene>
    <name evidence="2" type="ORF">LNINA_LOCUS7837</name>
</gene>
<proteinExistence type="predicted"/>
<evidence type="ECO:0000313" key="3">
    <source>
        <dbReference type="Proteomes" id="UP001497472"/>
    </source>
</evidence>
<dbReference type="EMBL" id="CAVLEF010000010">
    <property type="protein sequence ID" value="CAK1548459.1"/>
    <property type="molecule type" value="Genomic_DNA"/>
</dbReference>
<feature type="transmembrane region" description="Helical" evidence="1">
    <location>
        <begin position="332"/>
        <end position="356"/>
    </location>
</feature>
<keyword evidence="3" id="KW-1185">Reference proteome</keyword>
<protein>
    <submittedName>
        <fullName evidence="2">Uncharacterized protein</fullName>
    </submittedName>
</protein>
<dbReference type="InterPro" id="IPR037272">
    <property type="entry name" value="SNS_sf"/>
</dbReference>
<keyword evidence="1" id="KW-0812">Transmembrane</keyword>
<evidence type="ECO:0000313" key="2">
    <source>
        <dbReference type="EMBL" id="CAK1548459.1"/>
    </source>
</evidence>
<comment type="caution">
    <text evidence="2">The sequence shown here is derived from an EMBL/GenBank/DDBJ whole genome shotgun (WGS) entry which is preliminary data.</text>
</comment>
<feature type="transmembrane region" description="Helical" evidence="1">
    <location>
        <begin position="140"/>
        <end position="173"/>
    </location>
</feature>
<dbReference type="Proteomes" id="UP001497472">
    <property type="component" value="Unassembled WGS sequence"/>
</dbReference>
<dbReference type="SUPFAM" id="SSF161070">
    <property type="entry name" value="SNF-like"/>
    <property type="match status" value="1"/>
</dbReference>
<reference evidence="2 3" key="1">
    <citation type="submission" date="2023-11" db="EMBL/GenBank/DDBJ databases">
        <authorList>
            <person name="Okamura Y."/>
        </authorList>
    </citation>
    <scope>NUCLEOTIDE SEQUENCE [LARGE SCALE GENOMIC DNA]</scope>
</reference>
<keyword evidence="1" id="KW-0472">Membrane</keyword>
<keyword evidence="1" id="KW-1133">Transmembrane helix</keyword>
<accession>A0AAV1JG09</accession>
<feature type="transmembrane region" description="Helical" evidence="1">
    <location>
        <begin position="43"/>
        <end position="62"/>
    </location>
</feature>
<name>A0AAV1JG09_9NEOP</name>